<evidence type="ECO:0000256" key="5">
    <source>
        <dbReference type="ARBA" id="ARBA00023014"/>
    </source>
</evidence>
<proteinExistence type="inferred from homology"/>
<accession>A0ABQ4KF70</accession>
<feature type="binding site" evidence="12">
    <location>
        <position position="209"/>
    </location>
    <ligand>
        <name>[4Fe-4S] cluster</name>
        <dbReference type="ChEBI" id="CHEBI:49883"/>
    </ligand>
</feature>
<evidence type="ECO:0000259" key="13">
    <source>
        <dbReference type="Pfam" id="PF01507"/>
    </source>
</evidence>
<comment type="subcellular location">
    <subcellularLocation>
        <location evidence="12">Cytoplasm</location>
    </subcellularLocation>
</comment>
<evidence type="ECO:0000256" key="7">
    <source>
        <dbReference type="ARBA" id="ARBA00024327"/>
    </source>
</evidence>
<evidence type="ECO:0000256" key="11">
    <source>
        <dbReference type="ARBA" id="ARBA00032041"/>
    </source>
</evidence>
<evidence type="ECO:0000313" key="15">
    <source>
        <dbReference type="Proteomes" id="UP000679950"/>
    </source>
</evidence>
<comment type="caution">
    <text evidence="14">The sequence shown here is derived from an EMBL/GenBank/DDBJ whole genome shotgun (WGS) entry which is preliminary data.</text>
</comment>
<reference evidence="14 15" key="1">
    <citation type="submission" date="2021-03" db="EMBL/GenBank/DDBJ databases">
        <title>Antimicrobial resistance genes in bacteria isolated from Japanese honey, and their potential for conferring macrolide and lincosamide resistance in the American foulbrood pathogen Paenibacillus larvae.</title>
        <authorList>
            <person name="Okamoto M."/>
            <person name="Kumagai M."/>
            <person name="Kanamori H."/>
            <person name="Takamatsu D."/>
        </authorList>
    </citation>
    <scope>NUCLEOTIDE SEQUENCE [LARGE SCALE GENOMIC DNA]</scope>
    <source>
        <strain evidence="14 15">J8TS2</strain>
    </source>
</reference>
<protein>
    <recommendedName>
        <fullName evidence="9 12">Adenosine 5'-phosphosulfate reductase</fullName>
        <shortName evidence="12">APS reductase</shortName>
        <ecNumber evidence="8 12">1.8.4.10</ecNumber>
    </recommendedName>
    <alternativeName>
        <fullName evidence="11 12">5'-adenylylsulfate reductase</fullName>
    </alternativeName>
    <alternativeName>
        <fullName evidence="10 12">Thioredoxin-dependent 5'-adenylylsulfate reductase</fullName>
    </alternativeName>
</protein>
<sequence>MTKLLTYETWAEPTDEFVVDAQYKGALNVLNWAYEMYDEQLIYSCSFGIEGIVLIDLISKVNPTAKIVFLDTELHFPETYELIKTVKQKYPGLRIEMIKPDLSVEEQAEQFGDELWKRQPDRCCYMRKVLPLRKTLSKSTAWLSGLRREQSPTRKNTNFINKDETFQSIKICPLIHWSWKDIWNYVKEHQLQYNPLHDQGYPSIGCWPCTIQGDMETGSRSGRWANQGKTECGLHLGNNKTI</sequence>
<name>A0ABQ4KF70_9BACI</name>
<dbReference type="PIRSF" id="PIRSF000857">
    <property type="entry name" value="PAPS_reductase"/>
    <property type="match status" value="1"/>
</dbReference>
<evidence type="ECO:0000256" key="6">
    <source>
        <dbReference type="ARBA" id="ARBA00024298"/>
    </source>
</evidence>
<feature type="domain" description="Phosphoadenosine phosphosulphate reductase" evidence="13">
    <location>
        <begin position="40"/>
        <end position="210"/>
    </location>
</feature>
<dbReference type="Proteomes" id="UP000679950">
    <property type="component" value="Unassembled WGS sequence"/>
</dbReference>
<feature type="active site" description="Nucleophile; cysteine thiosulfonate intermediate" evidence="12">
    <location>
        <position position="232"/>
    </location>
</feature>
<dbReference type="InterPro" id="IPR011798">
    <property type="entry name" value="APS_reductase"/>
</dbReference>
<comment type="similarity">
    <text evidence="1 12">Belongs to the PAPS reductase family. CysH subfamily.</text>
</comment>
<dbReference type="RefSeq" id="WP_281414064.1">
    <property type="nucleotide sequence ID" value="NZ_BORB01000005.1"/>
</dbReference>
<dbReference type="InterPro" id="IPR002500">
    <property type="entry name" value="PAPS_reduct_dom"/>
</dbReference>
<evidence type="ECO:0000256" key="3">
    <source>
        <dbReference type="ARBA" id="ARBA00023002"/>
    </source>
</evidence>
<dbReference type="InterPro" id="IPR004511">
    <property type="entry name" value="PAPS/APS_Rdtase"/>
</dbReference>
<feature type="binding site" evidence="12">
    <location>
        <position position="123"/>
    </location>
    <ligand>
        <name>[4Fe-4S] cluster</name>
        <dbReference type="ChEBI" id="CHEBI:49883"/>
    </ligand>
</feature>
<dbReference type="PANTHER" id="PTHR46509">
    <property type="entry name" value="PHOSPHOADENOSINE PHOSPHOSULFATE REDUCTASE"/>
    <property type="match status" value="1"/>
</dbReference>
<dbReference type="CDD" id="cd23945">
    <property type="entry name" value="PAPS_reductase"/>
    <property type="match status" value="1"/>
</dbReference>
<evidence type="ECO:0000256" key="8">
    <source>
        <dbReference type="ARBA" id="ARBA00024386"/>
    </source>
</evidence>
<keyword evidence="12" id="KW-0479">Metal-binding</keyword>
<organism evidence="14 15">
    <name type="scientific">Lederbergia ruris</name>
    <dbReference type="NCBI Taxonomy" id="217495"/>
    <lineage>
        <taxon>Bacteria</taxon>
        <taxon>Bacillati</taxon>
        <taxon>Bacillota</taxon>
        <taxon>Bacilli</taxon>
        <taxon>Bacillales</taxon>
        <taxon>Bacillaceae</taxon>
        <taxon>Lederbergia</taxon>
    </lineage>
</organism>
<feature type="binding site" evidence="12">
    <location>
        <position position="124"/>
    </location>
    <ligand>
        <name>[4Fe-4S] cluster</name>
        <dbReference type="ChEBI" id="CHEBI:49883"/>
    </ligand>
</feature>
<dbReference type="EC" id="1.8.4.10" evidence="8 12"/>
<evidence type="ECO:0000256" key="10">
    <source>
        <dbReference type="ARBA" id="ARBA00030894"/>
    </source>
</evidence>
<comment type="cofactor">
    <cofactor evidence="12">
        <name>[4Fe-4S] cluster</name>
        <dbReference type="ChEBI" id="CHEBI:49883"/>
    </cofactor>
    <text evidence="12">Binds 1 [4Fe-4S] cluster per subunit.</text>
</comment>
<dbReference type="SUPFAM" id="SSF52402">
    <property type="entry name" value="Adenine nucleotide alpha hydrolases-like"/>
    <property type="match status" value="1"/>
</dbReference>
<gene>
    <name evidence="12 14" type="primary">cysH</name>
    <name evidence="14" type="ORF">J8TS2_09370</name>
</gene>
<keyword evidence="2 12" id="KW-0963">Cytoplasm</keyword>
<feature type="binding site" evidence="12">
    <location>
        <position position="206"/>
    </location>
    <ligand>
        <name>[4Fe-4S] cluster</name>
        <dbReference type="ChEBI" id="CHEBI:49883"/>
    </ligand>
</feature>
<evidence type="ECO:0000256" key="4">
    <source>
        <dbReference type="ARBA" id="ARBA00023004"/>
    </source>
</evidence>
<keyword evidence="3 12" id="KW-0560">Oxidoreductase</keyword>
<evidence type="ECO:0000256" key="9">
    <source>
        <dbReference type="ARBA" id="ARBA00029514"/>
    </source>
</evidence>
<dbReference type="HAMAP" id="MF_00063">
    <property type="entry name" value="CysH"/>
    <property type="match status" value="1"/>
</dbReference>
<dbReference type="EMBL" id="BORB01000005">
    <property type="protein sequence ID" value="GIN56618.1"/>
    <property type="molecule type" value="Genomic_DNA"/>
</dbReference>
<evidence type="ECO:0000313" key="14">
    <source>
        <dbReference type="EMBL" id="GIN56618.1"/>
    </source>
</evidence>
<dbReference type="Gene3D" id="3.40.50.620">
    <property type="entry name" value="HUPs"/>
    <property type="match status" value="1"/>
</dbReference>
<dbReference type="InterPro" id="IPR014729">
    <property type="entry name" value="Rossmann-like_a/b/a_fold"/>
</dbReference>
<comment type="function">
    <text evidence="6 12">Catalyzes the formation of sulfite from adenosine 5'-phosphosulfate (APS) using thioredoxin as an electron donor.</text>
</comment>
<comment type="catalytic activity">
    <reaction evidence="12">
        <text>[thioredoxin]-disulfide + sulfite + AMP + 2 H(+) = adenosine 5'-phosphosulfate + [thioredoxin]-dithiol</text>
        <dbReference type="Rhea" id="RHEA:21976"/>
        <dbReference type="Rhea" id="RHEA-COMP:10698"/>
        <dbReference type="Rhea" id="RHEA-COMP:10700"/>
        <dbReference type="ChEBI" id="CHEBI:15378"/>
        <dbReference type="ChEBI" id="CHEBI:17359"/>
        <dbReference type="ChEBI" id="CHEBI:29950"/>
        <dbReference type="ChEBI" id="CHEBI:50058"/>
        <dbReference type="ChEBI" id="CHEBI:58243"/>
        <dbReference type="ChEBI" id="CHEBI:456215"/>
        <dbReference type="EC" id="1.8.4.10"/>
    </reaction>
</comment>
<dbReference type="PANTHER" id="PTHR46509:SF1">
    <property type="entry name" value="PHOSPHOADENOSINE PHOSPHOSULFATE REDUCTASE"/>
    <property type="match status" value="1"/>
</dbReference>
<dbReference type="NCBIfam" id="TIGR02055">
    <property type="entry name" value="APS_reductase"/>
    <property type="match status" value="1"/>
</dbReference>
<comment type="pathway">
    <text evidence="7 12">Sulfur metabolism; hydrogen sulfide biosynthesis; sulfite from sulfate.</text>
</comment>
<evidence type="ECO:0000256" key="2">
    <source>
        <dbReference type="ARBA" id="ARBA00022490"/>
    </source>
</evidence>
<dbReference type="NCBIfam" id="TIGR00434">
    <property type="entry name" value="cysH"/>
    <property type="match status" value="1"/>
</dbReference>
<evidence type="ECO:0000256" key="12">
    <source>
        <dbReference type="HAMAP-Rule" id="MF_00063"/>
    </source>
</evidence>
<keyword evidence="5 12" id="KW-0411">Iron-sulfur</keyword>
<keyword evidence="4 12" id="KW-0408">Iron</keyword>
<dbReference type="NCBIfam" id="NF002537">
    <property type="entry name" value="PRK02090.1"/>
    <property type="match status" value="1"/>
</dbReference>
<evidence type="ECO:0000256" key="1">
    <source>
        <dbReference type="ARBA" id="ARBA00009732"/>
    </source>
</evidence>
<keyword evidence="15" id="KW-1185">Reference proteome</keyword>
<dbReference type="Pfam" id="PF01507">
    <property type="entry name" value="PAPS_reduct"/>
    <property type="match status" value="1"/>
</dbReference>